<proteinExistence type="predicted"/>
<reference evidence="1 2" key="1">
    <citation type="submission" date="2024-06" db="EMBL/GenBank/DDBJ databases">
        <title>Sorghum-associated microbial communities from plants grown in Nebraska, USA.</title>
        <authorList>
            <person name="Schachtman D."/>
        </authorList>
    </citation>
    <scope>NUCLEOTIDE SEQUENCE [LARGE SCALE GENOMIC DNA]</scope>
    <source>
        <strain evidence="1 2">1288</strain>
    </source>
</reference>
<gene>
    <name evidence="1" type="ORF">ABIC55_003706</name>
</gene>
<sequence>MCKKKINKSFTLAPIIIKKLEEEKNSSALVDKLLHNHFENESKQYEQKILESEVIGLDNSIKRTLNDYFNSLELNEQGEFTESEQSLTYMKNLKEVFFNAYDELTVYTTEELLKAFIVNHRIGLNEADFPYGRISSKHHENNWEVLRHVHCLQKYFSDKRYFTRASDNVTKHFALYFANVEYHANVYSKEDDIESEAKATKRYFTLRMFGTNNLIRNTLRRSLT</sequence>
<dbReference type="EMBL" id="JBEPME010000006">
    <property type="protein sequence ID" value="MET3658588.1"/>
    <property type="molecule type" value="Genomic_DNA"/>
</dbReference>
<evidence type="ECO:0000313" key="1">
    <source>
        <dbReference type="EMBL" id="MET3658588.1"/>
    </source>
</evidence>
<keyword evidence="2" id="KW-1185">Reference proteome</keyword>
<name>A0ABV2KBY6_SPOPS</name>
<dbReference type="Proteomes" id="UP001549104">
    <property type="component" value="Unassembled WGS sequence"/>
</dbReference>
<organism evidence="1 2">
    <name type="scientific">Sporosarcina psychrophila</name>
    <name type="common">Bacillus psychrophilus</name>
    <dbReference type="NCBI Taxonomy" id="1476"/>
    <lineage>
        <taxon>Bacteria</taxon>
        <taxon>Bacillati</taxon>
        <taxon>Bacillota</taxon>
        <taxon>Bacilli</taxon>
        <taxon>Bacillales</taxon>
        <taxon>Caryophanaceae</taxon>
        <taxon>Sporosarcina</taxon>
    </lineage>
</organism>
<dbReference type="RefSeq" id="WP_354314276.1">
    <property type="nucleotide sequence ID" value="NZ_JBEPME010000006.1"/>
</dbReference>
<evidence type="ECO:0000313" key="2">
    <source>
        <dbReference type="Proteomes" id="UP001549104"/>
    </source>
</evidence>
<comment type="caution">
    <text evidence="1">The sequence shown here is derived from an EMBL/GenBank/DDBJ whole genome shotgun (WGS) entry which is preliminary data.</text>
</comment>
<protein>
    <submittedName>
        <fullName evidence="1">Uncharacterized protein</fullName>
    </submittedName>
</protein>
<accession>A0ABV2KBY6</accession>